<dbReference type="InterPro" id="IPR005119">
    <property type="entry name" value="LysR_subst-bd"/>
</dbReference>
<dbReference type="Gene3D" id="1.10.10.10">
    <property type="entry name" value="Winged helix-like DNA-binding domain superfamily/Winged helix DNA-binding domain"/>
    <property type="match status" value="1"/>
</dbReference>
<comment type="similarity">
    <text evidence="1">Belongs to the LysR transcriptional regulatory family.</text>
</comment>
<evidence type="ECO:0000313" key="6">
    <source>
        <dbReference type="EMBL" id="MFB9534353.1"/>
    </source>
</evidence>
<sequence>MQLNLHRLWIFMTVVECGGFSAAAQKLYLSQPSVSHQVRQLEQALRATLIDRSGARIRLTPEGEVMLEYAKRVFLLADEAVAAIRQVSGLQTGKLVAGGTTTVGTYLLPPLLAAFRERHPGIEIGIHVGNGQQVERGLVDGEIGVAVLAGQPSAPQLVSEPILQDRLVVITQPGHSLSSRDTAEPSELAGELFLLREPGSSTRELQEQAMETWGLDRSTEIWGPETIKQAVAAGLGVSLVSEHCVEQELADGRLAAVEVTPAPKPRPIVLAHRRDRLLGPAEQAFIAMLRTVRTWPRLRSVS</sequence>
<dbReference type="PANTHER" id="PTHR30126">
    <property type="entry name" value="HTH-TYPE TRANSCRIPTIONAL REGULATOR"/>
    <property type="match status" value="1"/>
</dbReference>
<organism evidence="6 7">
    <name type="scientific">Nonomuraea roseola</name>
    <dbReference type="NCBI Taxonomy" id="46179"/>
    <lineage>
        <taxon>Bacteria</taxon>
        <taxon>Bacillati</taxon>
        <taxon>Actinomycetota</taxon>
        <taxon>Actinomycetes</taxon>
        <taxon>Streptosporangiales</taxon>
        <taxon>Streptosporangiaceae</taxon>
        <taxon>Nonomuraea</taxon>
    </lineage>
</organism>
<reference evidence="6 7" key="1">
    <citation type="submission" date="2024-09" db="EMBL/GenBank/DDBJ databases">
        <authorList>
            <person name="Sun Q."/>
            <person name="Mori K."/>
        </authorList>
    </citation>
    <scope>NUCLEOTIDE SEQUENCE [LARGE SCALE GENOMIC DNA]</scope>
    <source>
        <strain evidence="6 7">JCM 3323</strain>
    </source>
</reference>
<proteinExistence type="inferred from homology"/>
<feature type="domain" description="HTH lysR-type" evidence="5">
    <location>
        <begin position="3"/>
        <end position="60"/>
    </location>
</feature>
<evidence type="ECO:0000256" key="2">
    <source>
        <dbReference type="ARBA" id="ARBA00023015"/>
    </source>
</evidence>
<protein>
    <submittedName>
        <fullName evidence="6">LysR family transcriptional regulator</fullName>
    </submittedName>
</protein>
<dbReference type="SUPFAM" id="SSF53850">
    <property type="entry name" value="Periplasmic binding protein-like II"/>
    <property type="match status" value="1"/>
</dbReference>
<dbReference type="SUPFAM" id="SSF46785">
    <property type="entry name" value="Winged helix' DNA-binding domain"/>
    <property type="match status" value="1"/>
</dbReference>
<dbReference type="Pfam" id="PF00126">
    <property type="entry name" value="HTH_1"/>
    <property type="match status" value="1"/>
</dbReference>
<dbReference type="PROSITE" id="PS50931">
    <property type="entry name" value="HTH_LYSR"/>
    <property type="match status" value="1"/>
</dbReference>
<comment type="caution">
    <text evidence="6">The sequence shown here is derived from an EMBL/GenBank/DDBJ whole genome shotgun (WGS) entry which is preliminary data.</text>
</comment>
<keyword evidence="2" id="KW-0805">Transcription regulation</keyword>
<evidence type="ECO:0000256" key="1">
    <source>
        <dbReference type="ARBA" id="ARBA00009437"/>
    </source>
</evidence>
<dbReference type="PRINTS" id="PR00039">
    <property type="entry name" value="HTHLYSR"/>
</dbReference>
<evidence type="ECO:0000256" key="3">
    <source>
        <dbReference type="ARBA" id="ARBA00023125"/>
    </source>
</evidence>
<dbReference type="RefSeq" id="WP_346124487.1">
    <property type="nucleotide sequence ID" value="NZ_BAAAXC010000015.1"/>
</dbReference>
<dbReference type="EMBL" id="JBHMCE010000026">
    <property type="protein sequence ID" value="MFB9534353.1"/>
    <property type="molecule type" value="Genomic_DNA"/>
</dbReference>
<evidence type="ECO:0000313" key="7">
    <source>
        <dbReference type="Proteomes" id="UP001589646"/>
    </source>
</evidence>
<gene>
    <name evidence="6" type="ORF">ACFFRN_47855</name>
</gene>
<dbReference type="Gene3D" id="3.40.190.290">
    <property type="match status" value="1"/>
</dbReference>
<dbReference type="CDD" id="cd08420">
    <property type="entry name" value="PBP2_CysL_like"/>
    <property type="match status" value="1"/>
</dbReference>
<keyword evidence="4" id="KW-0804">Transcription</keyword>
<name>A0ABV5QHG3_9ACTN</name>
<evidence type="ECO:0000259" key="5">
    <source>
        <dbReference type="PROSITE" id="PS50931"/>
    </source>
</evidence>
<keyword evidence="3" id="KW-0238">DNA-binding</keyword>
<dbReference type="Proteomes" id="UP001589646">
    <property type="component" value="Unassembled WGS sequence"/>
</dbReference>
<evidence type="ECO:0000256" key="4">
    <source>
        <dbReference type="ARBA" id="ARBA00023163"/>
    </source>
</evidence>
<dbReference type="Pfam" id="PF03466">
    <property type="entry name" value="LysR_substrate"/>
    <property type="match status" value="1"/>
</dbReference>
<dbReference type="InterPro" id="IPR036388">
    <property type="entry name" value="WH-like_DNA-bd_sf"/>
</dbReference>
<keyword evidence="7" id="KW-1185">Reference proteome</keyword>
<accession>A0ABV5QHG3</accession>
<dbReference type="PANTHER" id="PTHR30126:SF39">
    <property type="entry name" value="HTH-TYPE TRANSCRIPTIONAL REGULATOR CYSL"/>
    <property type="match status" value="1"/>
</dbReference>
<dbReference type="InterPro" id="IPR000847">
    <property type="entry name" value="LysR_HTH_N"/>
</dbReference>
<dbReference type="InterPro" id="IPR036390">
    <property type="entry name" value="WH_DNA-bd_sf"/>
</dbReference>